<sequence length="220" mass="23113">MRRGYIYSIILSRPAIGKAREAGMHHAVILACDPGVDLRPLTSEETPTAFPALGDRRTLLQRSIDRLVECIPVENLWAIVLPQHRARAEAELPRAIHVVADSDGGGLVGSLATALAEATSSEGRPAAVLLQPAIHVVVDEAGYRKRLLAGLDVASSNGLGVSFTVGSVRGEERATGIQAWPADVLSERLASVAHGEPTSIRDALSAGESKLTVVPLGNVG</sequence>
<dbReference type="InterPro" id="IPR005835">
    <property type="entry name" value="NTP_transferase_dom"/>
</dbReference>
<feature type="domain" description="Nucleotidyl transferase" evidence="1">
    <location>
        <begin position="27"/>
        <end position="122"/>
    </location>
</feature>
<dbReference type="EMBL" id="BARS01032878">
    <property type="protein sequence ID" value="GAG19515.1"/>
    <property type="molecule type" value="Genomic_DNA"/>
</dbReference>
<name>X0VMS7_9ZZZZ</name>
<comment type="caution">
    <text evidence="2">The sequence shown here is derived from an EMBL/GenBank/DDBJ whole genome shotgun (WGS) entry which is preliminary data.</text>
</comment>
<dbReference type="SUPFAM" id="SSF53448">
    <property type="entry name" value="Nucleotide-diphospho-sugar transferases"/>
    <property type="match status" value="1"/>
</dbReference>
<evidence type="ECO:0000313" key="2">
    <source>
        <dbReference type="EMBL" id="GAG19515.1"/>
    </source>
</evidence>
<gene>
    <name evidence="2" type="ORF">S01H1_50983</name>
</gene>
<proteinExistence type="predicted"/>
<evidence type="ECO:0000259" key="1">
    <source>
        <dbReference type="Pfam" id="PF00483"/>
    </source>
</evidence>
<dbReference type="InterPro" id="IPR029044">
    <property type="entry name" value="Nucleotide-diphossugar_trans"/>
</dbReference>
<organism evidence="2">
    <name type="scientific">marine sediment metagenome</name>
    <dbReference type="NCBI Taxonomy" id="412755"/>
    <lineage>
        <taxon>unclassified sequences</taxon>
        <taxon>metagenomes</taxon>
        <taxon>ecological metagenomes</taxon>
    </lineage>
</organism>
<accession>X0VMS7</accession>
<dbReference type="Gene3D" id="3.90.550.10">
    <property type="entry name" value="Spore Coat Polysaccharide Biosynthesis Protein SpsA, Chain A"/>
    <property type="match status" value="1"/>
</dbReference>
<dbReference type="PROSITE" id="PS51257">
    <property type="entry name" value="PROKAR_LIPOPROTEIN"/>
    <property type="match status" value="1"/>
</dbReference>
<reference evidence="2" key="1">
    <citation type="journal article" date="2014" name="Front. Microbiol.">
        <title>High frequency of phylogenetically diverse reductive dehalogenase-homologous genes in deep subseafloor sedimentary metagenomes.</title>
        <authorList>
            <person name="Kawai M."/>
            <person name="Futagami T."/>
            <person name="Toyoda A."/>
            <person name="Takaki Y."/>
            <person name="Nishi S."/>
            <person name="Hori S."/>
            <person name="Arai W."/>
            <person name="Tsubouchi T."/>
            <person name="Morono Y."/>
            <person name="Uchiyama I."/>
            <person name="Ito T."/>
            <person name="Fujiyama A."/>
            <person name="Inagaki F."/>
            <person name="Takami H."/>
        </authorList>
    </citation>
    <scope>NUCLEOTIDE SEQUENCE</scope>
    <source>
        <strain evidence="2">Expedition CK06-06</strain>
    </source>
</reference>
<protein>
    <recommendedName>
        <fullName evidence="1">Nucleotidyl transferase domain-containing protein</fullName>
    </recommendedName>
</protein>
<dbReference type="Pfam" id="PF00483">
    <property type="entry name" value="NTP_transferase"/>
    <property type="match status" value="1"/>
</dbReference>
<dbReference type="AlphaFoldDB" id="X0VMS7"/>